<comment type="catalytic activity">
    <reaction evidence="1">
        <text>ATP + protein L-histidine = ADP + protein N-phospho-L-histidine.</text>
        <dbReference type="EC" id="2.7.13.3"/>
    </reaction>
</comment>
<keyword evidence="7 8" id="KW-1133">Transmembrane helix</keyword>
<dbReference type="InterPro" id="IPR036097">
    <property type="entry name" value="HisK_dim/P_sf"/>
</dbReference>
<reference evidence="10 11" key="1">
    <citation type="submission" date="2020-02" db="EMBL/GenBank/DDBJ databases">
        <title>Draft genome sequence of two Spirosoma agri KCTC 52727 and Spirosoma terrae KCTC 52035.</title>
        <authorList>
            <person name="Rojas J."/>
            <person name="Ambika Manirajan B."/>
            <person name="Suarez C."/>
            <person name="Ratering S."/>
            <person name="Schnell S."/>
        </authorList>
    </citation>
    <scope>NUCLEOTIDE SEQUENCE [LARGE SCALE GENOMIC DNA]</scope>
    <source>
        <strain evidence="10 11">KCTC 52035</strain>
    </source>
</reference>
<keyword evidence="8" id="KW-0472">Membrane</keyword>
<evidence type="ECO:0000313" key="10">
    <source>
        <dbReference type="EMBL" id="NDU95362.1"/>
    </source>
</evidence>
<dbReference type="SUPFAM" id="SSF47384">
    <property type="entry name" value="Homodimeric domain of signal transducing histidine kinase"/>
    <property type="match status" value="1"/>
</dbReference>
<keyword evidence="11" id="KW-1185">Reference proteome</keyword>
<evidence type="ECO:0000256" key="2">
    <source>
        <dbReference type="ARBA" id="ARBA00012438"/>
    </source>
</evidence>
<dbReference type="SUPFAM" id="SSF55874">
    <property type="entry name" value="ATPase domain of HSP90 chaperone/DNA topoisomerase II/histidine kinase"/>
    <property type="match status" value="1"/>
</dbReference>
<dbReference type="GO" id="GO:0000155">
    <property type="term" value="F:phosphorelay sensor kinase activity"/>
    <property type="evidence" value="ECO:0007669"/>
    <property type="project" value="InterPro"/>
</dbReference>
<evidence type="ECO:0000256" key="5">
    <source>
        <dbReference type="ARBA" id="ARBA00022692"/>
    </source>
</evidence>
<protein>
    <recommendedName>
        <fullName evidence="2">histidine kinase</fullName>
        <ecNumber evidence="2">2.7.13.3</ecNumber>
    </recommendedName>
</protein>
<dbReference type="PANTHER" id="PTHR45436">
    <property type="entry name" value="SENSOR HISTIDINE KINASE YKOH"/>
    <property type="match status" value="1"/>
</dbReference>
<comment type="caution">
    <text evidence="10">The sequence shown here is derived from an EMBL/GenBank/DDBJ whole genome shotgun (WGS) entry which is preliminary data.</text>
</comment>
<dbReference type="Gene3D" id="3.30.565.10">
    <property type="entry name" value="Histidine kinase-like ATPase, C-terminal domain"/>
    <property type="match status" value="1"/>
</dbReference>
<dbReference type="CDD" id="cd00082">
    <property type="entry name" value="HisKA"/>
    <property type="match status" value="1"/>
</dbReference>
<dbReference type="PANTHER" id="PTHR45436:SF5">
    <property type="entry name" value="SENSOR HISTIDINE KINASE TRCS"/>
    <property type="match status" value="1"/>
</dbReference>
<gene>
    <name evidence="10" type="ORF">GK108_10805</name>
</gene>
<keyword evidence="6 10" id="KW-0418">Kinase</keyword>
<dbReference type="InterPro" id="IPR003661">
    <property type="entry name" value="HisK_dim/P_dom"/>
</dbReference>
<feature type="transmembrane region" description="Helical" evidence="8">
    <location>
        <begin position="7"/>
        <end position="27"/>
    </location>
</feature>
<evidence type="ECO:0000256" key="7">
    <source>
        <dbReference type="ARBA" id="ARBA00022989"/>
    </source>
</evidence>
<keyword evidence="4" id="KW-0808">Transferase</keyword>
<accession>A0A6L9L7P7</accession>
<evidence type="ECO:0000256" key="4">
    <source>
        <dbReference type="ARBA" id="ARBA00022679"/>
    </source>
</evidence>
<dbReference type="Pfam" id="PF02518">
    <property type="entry name" value="HATPase_c"/>
    <property type="match status" value="1"/>
</dbReference>
<evidence type="ECO:0000256" key="6">
    <source>
        <dbReference type="ARBA" id="ARBA00022777"/>
    </source>
</evidence>
<dbReference type="InterPro" id="IPR003594">
    <property type="entry name" value="HATPase_dom"/>
</dbReference>
<name>A0A6L9L7P7_9BACT</name>
<proteinExistence type="predicted"/>
<dbReference type="GO" id="GO:0005886">
    <property type="term" value="C:plasma membrane"/>
    <property type="evidence" value="ECO:0007669"/>
    <property type="project" value="TreeGrafter"/>
</dbReference>
<dbReference type="InterPro" id="IPR005467">
    <property type="entry name" value="His_kinase_dom"/>
</dbReference>
<dbReference type="InterPro" id="IPR050428">
    <property type="entry name" value="TCS_sensor_his_kinase"/>
</dbReference>
<dbReference type="InterPro" id="IPR036890">
    <property type="entry name" value="HATPase_C_sf"/>
</dbReference>
<dbReference type="PROSITE" id="PS50109">
    <property type="entry name" value="HIS_KIN"/>
    <property type="match status" value="1"/>
</dbReference>
<evidence type="ECO:0000313" key="11">
    <source>
        <dbReference type="Proteomes" id="UP000474175"/>
    </source>
</evidence>
<sequence>MRLLTQSTLISSTILLLALLISGFYIFDQVSQEVRDEIDEKLLNRKLEILASLPLSGSSISATPIATDFRIDSISASTFSVLQEHFEDISIYELIEKEHEPHRQLLTKFEWAGHYYSLRIQTSLLDLEDMGEVIAYSTLWVIVGLLLLALLVNRFLQRKLWKSFYITLDQLKALRFDQSDSLQLPHSTIKEFNQLNETIEKLTAVNERVFQQQKQFVENASHEIQTPLAIALHQTELLIQNPDLKANDAQALELLTQQLERLSAMNKTLLLISKIDNKQFVETRSVDVGEIVRQTVDEYAFLAEQKNIQFQLTIESPIVVTVNEHLLDILVRNLVRNALVHSVSQGKITIQQVDRSLRIENTAVAPVDHPELLFGRFVKQSDKPQSLGLGLAIVKSICDTYQFTPIIMLQGKQFIISIHF</sequence>
<dbReference type="Gene3D" id="1.10.287.130">
    <property type="match status" value="1"/>
</dbReference>
<evidence type="ECO:0000256" key="3">
    <source>
        <dbReference type="ARBA" id="ARBA00022553"/>
    </source>
</evidence>
<dbReference type="RefSeq" id="WP_163947230.1">
    <property type="nucleotide sequence ID" value="NZ_JAAFZH010000004.1"/>
</dbReference>
<dbReference type="AlphaFoldDB" id="A0A6L9L7P7"/>
<feature type="domain" description="Histidine kinase" evidence="9">
    <location>
        <begin position="219"/>
        <end position="420"/>
    </location>
</feature>
<keyword evidence="5 8" id="KW-0812">Transmembrane</keyword>
<dbReference type="EMBL" id="JAAFZH010000004">
    <property type="protein sequence ID" value="NDU95362.1"/>
    <property type="molecule type" value="Genomic_DNA"/>
</dbReference>
<keyword evidence="3" id="KW-0597">Phosphoprotein</keyword>
<evidence type="ECO:0000256" key="8">
    <source>
        <dbReference type="SAM" id="Phobius"/>
    </source>
</evidence>
<feature type="transmembrane region" description="Helical" evidence="8">
    <location>
        <begin position="133"/>
        <end position="152"/>
    </location>
</feature>
<organism evidence="10 11">
    <name type="scientific">Spirosoma terrae</name>
    <dbReference type="NCBI Taxonomy" id="1968276"/>
    <lineage>
        <taxon>Bacteria</taxon>
        <taxon>Pseudomonadati</taxon>
        <taxon>Bacteroidota</taxon>
        <taxon>Cytophagia</taxon>
        <taxon>Cytophagales</taxon>
        <taxon>Cytophagaceae</taxon>
        <taxon>Spirosoma</taxon>
    </lineage>
</organism>
<dbReference type="Proteomes" id="UP000474175">
    <property type="component" value="Unassembled WGS sequence"/>
</dbReference>
<evidence type="ECO:0000256" key="1">
    <source>
        <dbReference type="ARBA" id="ARBA00000085"/>
    </source>
</evidence>
<evidence type="ECO:0000259" key="9">
    <source>
        <dbReference type="PROSITE" id="PS50109"/>
    </source>
</evidence>
<dbReference type="Pfam" id="PF00512">
    <property type="entry name" value="HisKA"/>
    <property type="match status" value="1"/>
</dbReference>
<dbReference type="EC" id="2.7.13.3" evidence="2"/>
<dbReference type="SMART" id="SM00388">
    <property type="entry name" value="HisKA"/>
    <property type="match status" value="1"/>
</dbReference>